<dbReference type="InterPro" id="IPR010982">
    <property type="entry name" value="Lambda_DNA-bd_dom_sf"/>
</dbReference>
<dbReference type="Gene3D" id="1.10.260.40">
    <property type="entry name" value="lambda repressor-like DNA-binding domains"/>
    <property type="match status" value="1"/>
</dbReference>
<dbReference type="EMBL" id="JAAKGU010000001">
    <property type="protein sequence ID" value="NGM81890.1"/>
    <property type="molecule type" value="Genomic_DNA"/>
</dbReference>
<accession>A0A6M1PEY9</accession>
<reference evidence="5 6" key="1">
    <citation type="submission" date="2020-02" db="EMBL/GenBank/DDBJ databases">
        <authorList>
            <person name="Gao J."/>
            <person name="Sun J."/>
        </authorList>
    </citation>
    <scope>NUCLEOTIDE SEQUENCE [LARGE SCALE GENOMIC DNA]</scope>
    <source>
        <strain evidence="5 6">7124</strain>
    </source>
</reference>
<dbReference type="SUPFAM" id="SSF53822">
    <property type="entry name" value="Periplasmic binding protein-like I"/>
    <property type="match status" value="1"/>
</dbReference>
<evidence type="ECO:0000256" key="3">
    <source>
        <dbReference type="ARBA" id="ARBA00023163"/>
    </source>
</evidence>
<dbReference type="RefSeq" id="WP_084266557.1">
    <property type="nucleotide sequence ID" value="NZ_JAAKGU010000001.1"/>
</dbReference>
<dbReference type="InterPro" id="IPR000843">
    <property type="entry name" value="HTH_LacI"/>
</dbReference>
<dbReference type="PRINTS" id="PR00036">
    <property type="entry name" value="HTHLACI"/>
</dbReference>
<dbReference type="Gene3D" id="3.40.50.2300">
    <property type="match status" value="2"/>
</dbReference>
<evidence type="ECO:0000259" key="4">
    <source>
        <dbReference type="PROSITE" id="PS50932"/>
    </source>
</evidence>
<keyword evidence="3" id="KW-0804">Transcription</keyword>
<dbReference type="PANTHER" id="PTHR30146:SF109">
    <property type="entry name" value="HTH-TYPE TRANSCRIPTIONAL REGULATOR GALS"/>
    <property type="match status" value="1"/>
</dbReference>
<feature type="domain" description="HTH lacI-type" evidence="4">
    <location>
        <begin position="3"/>
        <end position="57"/>
    </location>
</feature>
<comment type="caution">
    <text evidence="5">The sequence shown here is derived from an EMBL/GenBank/DDBJ whole genome shotgun (WGS) entry which is preliminary data.</text>
</comment>
<dbReference type="CDD" id="cd01392">
    <property type="entry name" value="HTH_LacI"/>
    <property type="match status" value="1"/>
</dbReference>
<dbReference type="PANTHER" id="PTHR30146">
    <property type="entry name" value="LACI-RELATED TRANSCRIPTIONAL REPRESSOR"/>
    <property type="match status" value="1"/>
</dbReference>
<dbReference type="PROSITE" id="PS50932">
    <property type="entry name" value="HTH_LACI_2"/>
    <property type="match status" value="1"/>
</dbReference>
<sequence length="335" mass="36859">MKITIKDVARMANVSISTVSRVINNSPTVGSDIRRRVLDVLEVTQFRPNAIARTLVKNTTSLIGVLLPEIKNNVLDDMVEGINQVARLYGFDVMIALSGGNEESELHYYNLFREMQASGIIVSASGIRDSLFDLTQASNIPCLLVGRDYREKSIPSVHVDNVSAAFEAVTYLIQQGHRDIAMLRGSTGDISAGNHRFQGYEQALHAAHLPIRPERVLESALSVEEGAAAMRKLYDSGPLPTAVFCATDRIAIGAMNFLAETGVKVPEQVSFFGFDDIDMTVIIRPKLSTVRYSASELGMVAARNLIKLIKGEELSAYHWSVSHQLQIRDSIARLN</sequence>
<dbReference type="Pfam" id="PF00532">
    <property type="entry name" value="Peripla_BP_1"/>
    <property type="match status" value="1"/>
</dbReference>
<dbReference type="SUPFAM" id="SSF47413">
    <property type="entry name" value="lambda repressor-like DNA-binding domains"/>
    <property type="match status" value="1"/>
</dbReference>
<dbReference type="Pfam" id="PF00356">
    <property type="entry name" value="LacI"/>
    <property type="match status" value="1"/>
</dbReference>
<gene>
    <name evidence="5" type="ORF">G5B47_05640</name>
</gene>
<name>A0A6M1PEY9_9BACL</name>
<keyword evidence="6" id="KW-1185">Reference proteome</keyword>
<evidence type="ECO:0000256" key="2">
    <source>
        <dbReference type="ARBA" id="ARBA00023125"/>
    </source>
</evidence>
<proteinExistence type="predicted"/>
<evidence type="ECO:0000256" key="1">
    <source>
        <dbReference type="ARBA" id="ARBA00023015"/>
    </source>
</evidence>
<keyword evidence="2" id="KW-0238">DNA-binding</keyword>
<dbReference type="AlphaFoldDB" id="A0A6M1PEY9"/>
<dbReference type="InterPro" id="IPR001761">
    <property type="entry name" value="Peripla_BP/Lac1_sug-bd_dom"/>
</dbReference>
<evidence type="ECO:0000313" key="5">
    <source>
        <dbReference type="EMBL" id="NGM81890.1"/>
    </source>
</evidence>
<protein>
    <submittedName>
        <fullName evidence="5">LacI family transcriptional regulator</fullName>
    </submittedName>
</protein>
<evidence type="ECO:0000313" key="6">
    <source>
        <dbReference type="Proteomes" id="UP000480151"/>
    </source>
</evidence>
<dbReference type="PROSITE" id="PS00356">
    <property type="entry name" value="HTH_LACI_1"/>
    <property type="match status" value="1"/>
</dbReference>
<keyword evidence="1" id="KW-0805">Transcription regulation</keyword>
<dbReference type="SMART" id="SM00354">
    <property type="entry name" value="HTH_LACI"/>
    <property type="match status" value="1"/>
</dbReference>
<dbReference type="InterPro" id="IPR028082">
    <property type="entry name" value="Peripla_BP_I"/>
</dbReference>
<dbReference type="GO" id="GO:0003700">
    <property type="term" value="F:DNA-binding transcription factor activity"/>
    <property type="evidence" value="ECO:0007669"/>
    <property type="project" value="TreeGrafter"/>
</dbReference>
<dbReference type="GO" id="GO:0000976">
    <property type="term" value="F:transcription cis-regulatory region binding"/>
    <property type="evidence" value="ECO:0007669"/>
    <property type="project" value="TreeGrafter"/>
</dbReference>
<dbReference type="Proteomes" id="UP000480151">
    <property type="component" value="Unassembled WGS sequence"/>
</dbReference>
<organism evidence="5 6">
    <name type="scientific">Paenibacillus apii</name>
    <dbReference type="NCBI Taxonomy" id="1850370"/>
    <lineage>
        <taxon>Bacteria</taxon>
        <taxon>Bacillati</taxon>
        <taxon>Bacillota</taxon>
        <taxon>Bacilli</taxon>
        <taxon>Bacillales</taxon>
        <taxon>Paenibacillaceae</taxon>
        <taxon>Paenibacillus</taxon>
    </lineage>
</organism>
<dbReference type="CDD" id="cd06267">
    <property type="entry name" value="PBP1_LacI_sugar_binding-like"/>
    <property type="match status" value="1"/>
</dbReference>